<sequence>MLSRFVRPIAIFVFLLIIVSGCGQSTLERPTATPAPSTPESSATVTTSQEISEEDEAVDIMWRIFGGAYGSIDKNSIRAAARNGHPGLVPVLVETASRTFEPDIASEISEALETITADSVGGTFVLTEPWFQWMSRQDPPQVVLPGFDEWKGQLLGTIDPSFEEFLYADVETRIPIWSVEWGGVVRDGIPPLEFPKVRDGNAVDFLNLNEPVFGVTVNGESRAYPHRIMGWHELANDRLGGELITFVF</sequence>
<reference evidence="4" key="3">
    <citation type="submission" date="2023-06" db="EMBL/GenBank/DDBJ databases">
        <title>Pangenomics reveal diversification of enzyme families and niche specialization in globally abundant SAR202 bacteria.</title>
        <authorList>
            <person name="Saw J.H.W."/>
        </authorList>
    </citation>
    <scope>NUCLEOTIDE SEQUENCE [LARGE SCALE GENOMIC DNA]</scope>
    <source>
        <strain evidence="4">JH1073</strain>
    </source>
</reference>
<protein>
    <submittedName>
        <fullName evidence="3">DUF3179 domain-containing protein</fullName>
    </submittedName>
</protein>
<dbReference type="Proteomes" id="UP001219901">
    <property type="component" value="Chromosome"/>
</dbReference>
<dbReference type="Proteomes" id="UP001321249">
    <property type="component" value="Unassembled WGS sequence"/>
</dbReference>
<reference evidence="3" key="2">
    <citation type="journal article" date="2023" name="Nat. Commun.">
        <title>Cultivation of marine bacteria of the SAR202 clade.</title>
        <authorList>
            <person name="Lim Y."/>
            <person name="Seo J.H."/>
            <person name="Giovannoni S.J."/>
            <person name="Kang I."/>
            <person name="Cho J.C."/>
        </authorList>
    </citation>
    <scope>NUCLEOTIDE SEQUENCE</scope>
    <source>
        <strain evidence="3">JH1073</strain>
    </source>
</reference>
<accession>A0AAJ6CVF7</accession>
<feature type="compositionally biased region" description="Low complexity" evidence="1">
    <location>
        <begin position="30"/>
        <end position="48"/>
    </location>
</feature>
<evidence type="ECO:0000313" key="3">
    <source>
        <dbReference type="EMBL" id="WFG39935.1"/>
    </source>
</evidence>
<feature type="region of interest" description="Disordered" evidence="1">
    <location>
        <begin position="27"/>
        <end position="50"/>
    </location>
</feature>
<reference evidence="4 5" key="1">
    <citation type="submission" date="2019-11" db="EMBL/GenBank/DDBJ databases">
        <authorList>
            <person name="Cho J.-C."/>
        </authorList>
    </citation>
    <scope>NUCLEOTIDE SEQUENCE [LARGE SCALE GENOMIC DNA]</scope>
    <source>
        <strain evidence="3 4">JH1073</strain>
        <strain evidence="2 5">JH702</strain>
    </source>
</reference>
<keyword evidence="4" id="KW-1185">Reference proteome</keyword>
<name>A0AAJ6CVF7_9CHLR</name>
<dbReference type="Pfam" id="PF11376">
    <property type="entry name" value="DUF3179"/>
    <property type="match status" value="1"/>
</dbReference>
<organism evidence="3 4">
    <name type="scientific">Candidatus Lucifugimonas marina</name>
    <dbReference type="NCBI Taxonomy" id="3038979"/>
    <lineage>
        <taxon>Bacteria</taxon>
        <taxon>Bacillati</taxon>
        <taxon>Chloroflexota</taxon>
        <taxon>Dehalococcoidia</taxon>
        <taxon>SAR202 cluster</taxon>
        <taxon>Candidatus Lucifugimonadales</taxon>
        <taxon>Candidatus Lucifugimonadaceae</taxon>
        <taxon>Candidatus Lucifugimonas</taxon>
    </lineage>
</organism>
<evidence type="ECO:0000313" key="5">
    <source>
        <dbReference type="Proteomes" id="UP001321249"/>
    </source>
</evidence>
<dbReference type="EMBL" id="WMBE01000003">
    <property type="protein sequence ID" value="MDG0867697.1"/>
    <property type="molecule type" value="Genomic_DNA"/>
</dbReference>
<proteinExistence type="predicted"/>
<evidence type="ECO:0000256" key="1">
    <source>
        <dbReference type="SAM" id="MobiDB-lite"/>
    </source>
</evidence>
<gene>
    <name evidence="2" type="ORF">GKO46_11525</name>
    <name evidence="3" type="ORF">GKO48_10010</name>
</gene>
<dbReference type="PROSITE" id="PS51257">
    <property type="entry name" value="PROKAR_LIPOPROTEIN"/>
    <property type="match status" value="1"/>
</dbReference>
<evidence type="ECO:0000313" key="4">
    <source>
        <dbReference type="Proteomes" id="UP001219901"/>
    </source>
</evidence>
<dbReference type="EMBL" id="CP046147">
    <property type="protein sequence ID" value="WFG39935.1"/>
    <property type="molecule type" value="Genomic_DNA"/>
</dbReference>
<evidence type="ECO:0000313" key="2">
    <source>
        <dbReference type="EMBL" id="MDG0867697.1"/>
    </source>
</evidence>
<dbReference type="InterPro" id="IPR021516">
    <property type="entry name" value="DUF3179"/>
</dbReference>
<dbReference type="AlphaFoldDB" id="A0AAJ6CVF7"/>